<reference evidence="2 3" key="1">
    <citation type="submission" date="2023-03" db="EMBL/GenBank/DDBJ databases">
        <title>Bacillus Genome Sequencing.</title>
        <authorList>
            <person name="Dunlap C."/>
        </authorList>
    </citation>
    <scope>NUCLEOTIDE SEQUENCE [LARGE SCALE GENOMIC DNA]</scope>
    <source>
        <strain evidence="2 3">NRS-38</strain>
    </source>
</reference>
<evidence type="ECO:0000313" key="2">
    <source>
        <dbReference type="EMBL" id="MED5051224.1"/>
    </source>
</evidence>
<sequence length="51" mass="5923">MKKRSKQNNPEQTTRHNDPELGKEFDPVKQSKKAYEQTGGQPQKSKQHIES</sequence>
<feature type="compositionally biased region" description="Basic and acidic residues" evidence="1">
    <location>
        <begin position="13"/>
        <end position="35"/>
    </location>
</feature>
<name>A0ABD5ISG1_9BACL</name>
<evidence type="ECO:0000313" key="3">
    <source>
        <dbReference type="Proteomes" id="UP001339962"/>
    </source>
</evidence>
<protein>
    <submittedName>
        <fullName evidence="2">Glycogen biosynthesis protein GlgD</fullName>
    </submittedName>
</protein>
<dbReference type="AlphaFoldDB" id="A0ABD5ISG1"/>
<proteinExistence type="predicted"/>
<comment type="caution">
    <text evidence="2">The sequence shown here is derived from an EMBL/GenBank/DDBJ whole genome shotgun (WGS) entry which is preliminary data.</text>
</comment>
<dbReference type="EMBL" id="JARTLI010000004">
    <property type="protein sequence ID" value="MED5051224.1"/>
    <property type="molecule type" value="Genomic_DNA"/>
</dbReference>
<evidence type="ECO:0000256" key="1">
    <source>
        <dbReference type="SAM" id="MobiDB-lite"/>
    </source>
</evidence>
<feature type="region of interest" description="Disordered" evidence="1">
    <location>
        <begin position="1"/>
        <end position="51"/>
    </location>
</feature>
<organism evidence="2 3">
    <name type="scientific">Anoxybacteroides rupiense</name>
    <dbReference type="NCBI Taxonomy" id="311460"/>
    <lineage>
        <taxon>Bacteria</taxon>
        <taxon>Bacillati</taxon>
        <taxon>Bacillota</taxon>
        <taxon>Bacilli</taxon>
        <taxon>Bacillales</taxon>
        <taxon>Anoxybacillaceae</taxon>
        <taxon>Anoxybacteroides</taxon>
    </lineage>
</organism>
<dbReference type="Proteomes" id="UP001339962">
    <property type="component" value="Unassembled WGS sequence"/>
</dbReference>
<gene>
    <name evidence="2" type="ORF">P9850_04950</name>
</gene>
<accession>A0ABD5ISG1</accession>
<dbReference type="RefSeq" id="WP_066150075.1">
    <property type="nucleotide sequence ID" value="NZ_JACIDF010000003.1"/>
</dbReference>